<keyword evidence="1" id="KW-1133">Transmembrane helix</keyword>
<keyword evidence="3" id="KW-1185">Reference proteome</keyword>
<evidence type="ECO:0000313" key="3">
    <source>
        <dbReference type="Proteomes" id="UP000199475"/>
    </source>
</evidence>
<feature type="transmembrane region" description="Helical" evidence="1">
    <location>
        <begin position="188"/>
        <end position="207"/>
    </location>
</feature>
<organism evidence="2 3">
    <name type="scientific">Tessaracoccus oleiagri</name>
    <dbReference type="NCBI Taxonomy" id="686624"/>
    <lineage>
        <taxon>Bacteria</taxon>
        <taxon>Bacillati</taxon>
        <taxon>Actinomycetota</taxon>
        <taxon>Actinomycetes</taxon>
        <taxon>Propionibacteriales</taxon>
        <taxon>Propionibacteriaceae</taxon>
        <taxon>Tessaracoccus</taxon>
    </lineage>
</organism>
<dbReference type="Proteomes" id="UP000199475">
    <property type="component" value="Unassembled WGS sequence"/>
</dbReference>
<sequence>MASVDDVGPGDGSELVPATGFDSLWRMQFGADVDGHRYTLEADVLGWDEECFLYRDGVQVAVATSPATFPLAELATTPKHAVGAAGREHRSDARIEARIGWFGMRRAHVVTAEGEREMTPLKGSWEYRRAKFSARQPALAVAGVVVAAILLLAALFLEVTQSVQWVTRADWFDAVSAWEYAAPVDLPLAANIGITLVGILAAAYCAINLRHRWLYSD</sequence>
<name>A0A1G9HQ65_9ACTN</name>
<evidence type="ECO:0000256" key="1">
    <source>
        <dbReference type="SAM" id="Phobius"/>
    </source>
</evidence>
<feature type="transmembrane region" description="Helical" evidence="1">
    <location>
        <begin position="138"/>
        <end position="157"/>
    </location>
</feature>
<dbReference type="EMBL" id="FNGP01000001">
    <property type="protein sequence ID" value="SDL15108.1"/>
    <property type="molecule type" value="Genomic_DNA"/>
</dbReference>
<proteinExistence type="predicted"/>
<dbReference type="RefSeq" id="WP_093248580.1">
    <property type="nucleotide sequence ID" value="NZ_FNGP01000001.1"/>
</dbReference>
<dbReference type="OrthoDB" id="2716688at2"/>
<keyword evidence="1" id="KW-0812">Transmembrane</keyword>
<keyword evidence="1" id="KW-0472">Membrane</keyword>
<evidence type="ECO:0000313" key="2">
    <source>
        <dbReference type="EMBL" id="SDL15108.1"/>
    </source>
</evidence>
<protein>
    <submittedName>
        <fullName evidence="2">Uncharacterized protein</fullName>
    </submittedName>
</protein>
<dbReference type="AlphaFoldDB" id="A0A1G9HQ65"/>
<dbReference type="STRING" id="686624.SAMN04488242_0459"/>
<gene>
    <name evidence="2" type="ORF">SAMN04488242_0459</name>
</gene>
<reference evidence="2 3" key="1">
    <citation type="submission" date="2016-10" db="EMBL/GenBank/DDBJ databases">
        <authorList>
            <person name="de Groot N.N."/>
        </authorList>
    </citation>
    <scope>NUCLEOTIDE SEQUENCE [LARGE SCALE GENOMIC DNA]</scope>
    <source>
        <strain evidence="2 3">CGMCC 1.9159</strain>
    </source>
</reference>
<accession>A0A1G9HQ65</accession>